<evidence type="ECO:0000256" key="1">
    <source>
        <dbReference type="ARBA" id="ARBA00023125"/>
    </source>
</evidence>
<dbReference type="PANTHER" id="PTHR46797:SF1">
    <property type="entry name" value="METHYLPHOSPHONATE SYNTHASE"/>
    <property type="match status" value="1"/>
</dbReference>
<dbReference type="EMBL" id="FNPI01000001">
    <property type="protein sequence ID" value="SDY25239.1"/>
    <property type="molecule type" value="Genomic_DNA"/>
</dbReference>
<gene>
    <name evidence="3" type="ORF">SAMN05421736_101779</name>
</gene>
<dbReference type="PANTHER" id="PTHR46797">
    <property type="entry name" value="HTH-TYPE TRANSCRIPTIONAL REGULATOR"/>
    <property type="match status" value="1"/>
</dbReference>
<keyword evidence="4" id="KW-1185">Reference proteome</keyword>
<proteinExistence type="predicted"/>
<dbReference type="Pfam" id="PF01381">
    <property type="entry name" value="HTH_3"/>
    <property type="match status" value="1"/>
</dbReference>
<keyword evidence="1" id="KW-0238">DNA-binding</keyword>
<dbReference type="CDD" id="cd00093">
    <property type="entry name" value="HTH_XRE"/>
    <property type="match status" value="1"/>
</dbReference>
<dbReference type="InterPro" id="IPR001387">
    <property type="entry name" value="Cro/C1-type_HTH"/>
</dbReference>
<evidence type="ECO:0000313" key="4">
    <source>
        <dbReference type="Proteomes" id="UP000198935"/>
    </source>
</evidence>
<dbReference type="SUPFAM" id="SSF47413">
    <property type="entry name" value="lambda repressor-like DNA-binding domains"/>
    <property type="match status" value="1"/>
</dbReference>
<name>A0A1H3IDA4_9BACI</name>
<dbReference type="STRING" id="1503961.SAMN05421736_101779"/>
<dbReference type="GO" id="GO:0003677">
    <property type="term" value="F:DNA binding"/>
    <property type="evidence" value="ECO:0007669"/>
    <property type="project" value="UniProtKB-KW"/>
</dbReference>
<dbReference type="OrthoDB" id="5461347at2"/>
<evidence type="ECO:0000259" key="2">
    <source>
        <dbReference type="PROSITE" id="PS50943"/>
    </source>
</evidence>
<feature type="domain" description="HTH cro/C1-type" evidence="2">
    <location>
        <begin position="7"/>
        <end position="61"/>
    </location>
</feature>
<dbReference type="Proteomes" id="UP000198935">
    <property type="component" value="Unassembled WGS sequence"/>
</dbReference>
<dbReference type="InterPro" id="IPR050807">
    <property type="entry name" value="TransReg_Diox_bact_type"/>
</dbReference>
<dbReference type="Gene3D" id="1.10.260.40">
    <property type="entry name" value="lambda repressor-like DNA-binding domains"/>
    <property type="match status" value="1"/>
</dbReference>
<dbReference type="AlphaFoldDB" id="A0A1H3IDA4"/>
<dbReference type="GO" id="GO:0003700">
    <property type="term" value="F:DNA-binding transcription factor activity"/>
    <property type="evidence" value="ECO:0007669"/>
    <property type="project" value="TreeGrafter"/>
</dbReference>
<reference evidence="4" key="1">
    <citation type="submission" date="2016-10" db="EMBL/GenBank/DDBJ databases">
        <authorList>
            <person name="Varghese N."/>
            <person name="Submissions S."/>
        </authorList>
    </citation>
    <scope>NUCLEOTIDE SEQUENCE [LARGE SCALE GENOMIC DNA]</scope>
    <source>
        <strain evidence="4">SP</strain>
    </source>
</reference>
<evidence type="ECO:0000313" key="3">
    <source>
        <dbReference type="EMBL" id="SDY25239.1"/>
    </source>
</evidence>
<dbReference type="InterPro" id="IPR010982">
    <property type="entry name" value="Lambda_DNA-bd_dom_sf"/>
</dbReference>
<dbReference type="PROSITE" id="PS50943">
    <property type="entry name" value="HTH_CROC1"/>
    <property type="match status" value="1"/>
</dbReference>
<dbReference type="GO" id="GO:0005829">
    <property type="term" value="C:cytosol"/>
    <property type="evidence" value="ECO:0007669"/>
    <property type="project" value="TreeGrafter"/>
</dbReference>
<accession>A0A1H3IDA4</accession>
<sequence length="102" mass="11644">MEIGTRIRNIRLSKQMKLTEVARKANISQSYLSDIEKGRTIPSIEKLLAICSVLHISPGDFFGQSAPLPPDMLLLLENMKRLTPAERKYLNTFIAEMLKRNE</sequence>
<protein>
    <submittedName>
        <fullName evidence="3">Transcriptional regulator, contains XRE-family HTH domain</fullName>
    </submittedName>
</protein>
<dbReference type="SMART" id="SM00530">
    <property type="entry name" value="HTH_XRE"/>
    <property type="match status" value="1"/>
</dbReference>
<organism evidence="3 4">
    <name type="scientific">Evansella caseinilytica</name>
    <dbReference type="NCBI Taxonomy" id="1503961"/>
    <lineage>
        <taxon>Bacteria</taxon>
        <taxon>Bacillati</taxon>
        <taxon>Bacillota</taxon>
        <taxon>Bacilli</taxon>
        <taxon>Bacillales</taxon>
        <taxon>Bacillaceae</taxon>
        <taxon>Evansella</taxon>
    </lineage>
</organism>